<dbReference type="Gene3D" id="3.15.20.10">
    <property type="entry name" value="Bactericidal permeability-increasing protein, domain 2"/>
    <property type="match status" value="1"/>
</dbReference>
<accession>A0AAW1BSR9</accession>
<dbReference type="EMBL" id="JAOTOJ010000003">
    <property type="protein sequence ID" value="KAK9405028.1"/>
    <property type="molecule type" value="Genomic_DNA"/>
</dbReference>
<protein>
    <recommendedName>
        <fullName evidence="1">Lipid-binding serum glycoprotein C-terminal domain-containing protein</fullName>
    </recommendedName>
</protein>
<dbReference type="InterPro" id="IPR051660">
    <property type="entry name" value="BPI_fold-BPI/LBP"/>
</dbReference>
<name>A0AAW1BSR9_CROAD</name>
<evidence type="ECO:0000313" key="3">
    <source>
        <dbReference type="Proteomes" id="UP001474421"/>
    </source>
</evidence>
<organism evidence="2 3">
    <name type="scientific">Crotalus adamanteus</name>
    <name type="common">Eastern diamondback rattlesnake</name>
    <dbReference type="NCBI Taxonomy" id="8729"/>
    <lineage>
        <taxon>Eukaryota</taxon>
        <taxon>Metazoa</taxon>
        <taxon>Chordata</taxon>
        <taxon>Craniata</taxon>
        <taxon>Vertebrata</taxon>
        <taxon>Euteleostomi</taxon>
        <taxon>Lepidosauria</taxon>
        <taxon>Squamata</taxon>
        <taxon>Bifurcata</taxon>
        <taxon>Unidentata</taxon>
        <taxon>Episquamata</taxon>
        <taxon>Toxicofera</taxon>
        <taxon>Serpentes</taxon>
        <taxon>Colubroidea</taxon>
        <taxon>Viperidae</taxon>
        <taxon>Crotalinae</taxon>
        <taxon>Crotalus</taxon>
    </lineage>
</organism>
<dbReference type="Gene3D" id="3.15.10.10">
    <property type="entry name" value="Bactericidal permeability-increasing protein, domain 1"/>
    <property type="match status" value="1"/>
</dbReference>
<proteinExistence type="predicted"/>
<gene>
    <name evidence="2" type="ORF">NXF25_009855</name>
</gene>
<dbReference type="InterPro" id="IPR001124">
    <property type="entry name" value="Lipid-bd_serum_glycop_C"/>
</dbReference>
<reference evidence="2 3" key="1">
    <citation type="journal article" date="2024" name="Proc. Natl. Acad. Sci. U.S.A.">
        <title>The genetic regulatory architecture and epigenomic basis for age-related changes in rattlesnake venom.</title>
        <authorList>
            <person name="Hogan M.P."/>
            <person name="Holding M.L."/>
            <person name="Nystrom G.S."/>
            <person name="Colston T.J."/>
            <person name="Bartlett D.A."/>
            <person name="Mason A.J."/>
            <person name="Ellsworth S.A."/>
            <person name="Rautsaw R.M."/>
            <person name="Lawrence K.C."/>
            <person name="Strickland J.L."/>
            <person name="He B."/>
            <person name="Fraser P."/>
            <person name="Margres M.J."/>
            <person name="Gilbert D.M."/>
            <person name="Gibbs H.L."/>
            <person name="Parkinson C.L."/>
            <person name="Rokyta D.R."/>
        </authorList>
    </citation>
    <scope>NUCLEOTIDE SEQUENCE [LARGE SCALE GENOMIC DNA]</scope>
    <source>
        <strain evidence="2">DRR0105</strain>
    </source>
</reference>
<sequence length="565" mass="58705">MKPGSWLSWFGLGGTGEHLGNPLVDQGTRINMLKALALLLLGGLLPICQGGAGNLLSVAQVDQAVLENLLSNVLTKDDLLQGLTGGASKNVLGVLNGGEDGGPLGGVLGGQDGGLLGGVLRGLDGGLLNGVLRGQDGGLLNGVLRGQGGGLLGGVLGGPNRGLLRGVLGGPNGGLLHGVLGREDLLGLKLVDIILPKVSLKLFPVGIGLNIYTKIALNGNTILGGLLTLLVEVNLTAKAQLVQDKMGSPKLLIENCKTNLGGFRILSGLLPFSLDNVLSALLNKVVPGLLCPVADVVLNLLNTILSTVNSVCPFGILGSLHYTLAGLPLFKDQHIILNLNLMMTDLKGQPVDFPGAQNTSWPLPPAMDGTSRLMLPRDLLSSLLQTLVSKGGFDADLTELALRGSVPMTTSALRSVLPELSQLGAEDLPLVVKIRVRGLPVVSLQNGKATILLEAGLQIFSHSNSSLIPLFNVNTNIILSGSFSVTPTQLGISLALESVSLDVSQMGSFDENALTNWITNILQIGYLPLINVGLNIPLPNIFNLNFADGVVETLDEVVVINKILK</sequence>
<dbReference type="SUPFAM" id="SSF55394">
    <property type="entry name" value="Bactericidal permeability-increasing protein, BPI"/>
    <property type="match status" value="2"/>
</dbReference>
<evidence type="ECO:0000313" key="2">
    <source>
        <dbReference type="EMBL" id="KAK9405028.1"/>
    </source>
</evidence>
<comment type="caution">
    <text evidence="2">The sequence shown here is derived from an EMBL/GenBank/DDBJ whole genome shotgun (WGS) entry which is preliminary data.</text>
</comment>
<evidence type="ECO:0000259" key="1">
    <source>
        <dbReference type="SMART" id="SM00329"/>
    </source>
</evidence>
<dbReference type="InterPro" id="IPR017943">
    <property type="entry name" value="Bactericidal_perm-incr_a/b_dom"/>
</dbReference>
<dbReference type="PANTHER" id="PTHR46019:SF4">
    <property type="entry name" value="BPI FOLD-CONTAINING FAMILY B MEMBER 4"/>
    <property type="match status" value="1"/>
</dbReference>
<dbReference type="Pfam" id="PF02886">
    <property type="entry name" value="LBP_BPI_CETP_C"/>
    <property type="match status" value="1"/>
</dbReference>
<feature type="domain" description="Lipid-binding serum glycoprotein C-terminal" evidence="1">
    <location>
        <begin position="367"/>
        <end position="562"/>
    </location>
</feature>
<dbReference type="AlphaFoldDB" id="A0AAW1BSR9"/>
<dbReference type="InterPro" id="IPR017942">
    <property type="entry name" value="Lipid-bd_serum_glycop_N"/>
</dbReference>
<dbReference type="SMART" id="SM00329">
    <property type="entry name" value="BPI2"/>
    <property type="match status" value="1"/>
</dbReference>
<keyword evidence="3" id="KW-1185">Reference proteome</keyword>
<dbReference type="PANTHER" id="PTHR46019">
    <property type="entry name" value="BPI FOLD-CONTAINING FAMILY B MEMBER 4-RELATED"/>
    <property type="match status" value="1"/>
</dbReference>
<dbReference type="Proteomes" id="UP001474421">
    <property type="component" value="Unassembled WGS sequence"/>
</dbReference>
<dbReference type="Pfam" id="PF01273">
    <property type="entry name" value="LBP_BPI_CETP"/>
    <property type="match status" value="1"/>
</dbReference>
<dbReference type="GO" id="GO:0008289">
    <property type="term" value="F:lipid binding"/>
    <property type="evidence" value="ECO:0007669"/>
    <property type="project" value="InterPro"/>
</dbReference>